<evidence type="ECO:0000256" key="2">
    <source>
        <dbReference type="ARBA" id="ARBA00007524"/>
    </source>
</evidence>
<protein>
    <submittedName>
        <fullName evidence="7">TspO/MBR family protein</fullName>
    </submittedName>
</protein>
<dbReference type="OrthoDB" id="9795496at2"/>
<accession>A0A0D1EAW7</accession>
<evidence type="ECO:0000256" key="4">
    <source>
        <dbReference type="ARBA" id="ARBA00022989"/>
    </source>
</evidence>
<proteinExistence type="inferred from homology"/>
<keyword evidence="5 6" id="KW-0472">Membrane</keyword>
<keyword evidence="4 6" id="KW-1133">Transmembrane helix</keyword>
<comment type="caution">
    <text evidence="7">The sequence shown here is derived from an EMBL/GenBank/DDBJ whole genome shotgun (WGS) entry which is preliminary data.</text>
</comment>
<keyword evidence="8" id="KW-1185">Reference proteome</keyword>
<dbReference type="Pfam" id="PF03073">
    <property type="entry name" value="TspO_MBR"/>
    <property type="match status" value="1"/>
</dbReference>
<dbReference type="InterPro" id="IPR038330">
    <property type="entry name" value="TspO/MBR-related_sf"/>
</dbReference>
<keyword evidence="3 6" id="KW-0812">Transmembrane</keyword>
<dbReference type="RefSeq" id="WP_043919968.1">
    <property type="nucleotide sequence ID" value="NZ_FZPF01000001.1"/>
</dbReference>
<feature type="transmembrane region" description="Helical" evidence="6">
    <location>
        <begin position="72"/>
        <end position="92"/>
    </location>
</feature>
<comment type="subcellular location">
    <subcellularLocation>
        <location evidence="1">Membrane</location>
        <topology evidence="1">Multi-pass membrane protein</topology>
    </subcellularLocation>
</comment>
<dbReference type="PANTHER" id="PTHR10057">
    <property type="entry name" value="PERIPHERAL-TYPE BENZODIAZEPINE RECEPTOR"/>
    <property type="match status" value="1"/>
</dbReference>
<evidence type="ECO:0000313" key="7">
    <source>
        <dbReference type="EMBL" id="KIT14869.1"/>
    </source>
</evidence>
<dbReference type="PANTHER" id="PTHR10057:SF0">
    <property type="entry name" value="TRANSLOCATOR PROTEIN"/>
    <property type="match status" value="1"/>
</dbReference>
<evidence type="ECO:0000256" key="1">
    <source>
        <dbReference type="ARBA" id="ARBA00004141"/>
    </source>
</evidence>
<evidence type="ECO:0000313" key="8">
    <source>
        <dbReference type="Proteomes" id="UP000032232"/>
    </source>
</evidence>
<dbReference type="CDD" id="cd15904">
    <property type="entry name" value="TSPO_MBR"/>
    <property type="match status" value="1"/>
</dbReference>
<dbReference type="GO" id="GO:0016020">
    <property type="term" value="C:membrane"/>
    <property type="evidence" value="ECO:0007669"/>
    <property type="project" value="UniProtKB-SubCell"/>
</dbReference>
<evidence type="ECO:0000256" key="3">
    <source>
        <dbReference type="ARBA" id="ARBA00022692"/>
    </source>
</evidence>
<dbReference type="FunFam" id="1.20.1260.100:FF:000001">
    <property type="entry name" value="translocator protein 2"/>
    <property type="match status" value="1"/>
</dbReference>
<feature type="transmembrane region" description="Helical" evidence="6">
    <location>
        <begin position="98"/>
        <end position="117"/>
    </location>
</feature>
<name>A0A0D1EAW7_9RHOB</name>
<dbReference type="InterPro" id="IPR004307">
    <property type="entry name" value="TspO_MBR"/>
</dbReference>
<dbReference type="PATRIC" id="fig|935700.4.peg.3299"/>
<reference evidence="7 8" key="1">
    <citation type="submission" date="2015-02" db="EMBL/GenBank/DDBJ databases">
        <title>Genome Sequence of Jannaschia aquimarina DSM28248, a member of the Roseobacter clade.</title>
        <authorList>
            <person name="Voget S."/>
            <person name="Daniel R."/>
        </authorList>
    </citation>
    <scope>NUCLEOTIDE SEQUENCE [LARGE SCALE GENOMIC DNA]</scope>
    <source>
        <strain evidence="7 8">GSW-M26</strain>
    </source>
</reference>
<dbReference type="AlphaFoldDB" id="A0A0D1EAW7"/>
<dbReference type="PIRSF" id="PIRSF005859">
    <property type="entry name" value="PBR"/>
    <property type="match status" value="1"/>
</dbReference>
<sequence>MDWVLFLIFLAACGAAATTGAVFPPGDWYKRLDKPSWTPPDWLFPVAWTLLYLSLAYVGARIATQEGAAYALAFWAMQIAFNTLWTPIFFGLRKIGPALIVIAGLWIAVLGLVWSLWPLDTLAFWLTVPYLIWVSYAAALNADIWRRNRGFVPVAR</sequence>
<gene>
    <name evidence="7" type="ORF">jaqu_31940</name>
</gene>
<organism evidence="7 8">
    <name type="scientific">Jannaschia aquimarina</name>
    <dbReference type="NCBI Taxonomy" id="935700"/>
    <lineage>
        <taxon>Bacteria</taxon>
        <taxon>Pseudomonadati</taxon>
        <taxon>Pseudomonadota</taxon>
        <taxon>Alphaproteobacteria</taxon>
        <taxon>Rhodobacterales</taxon>
        <taxon>Roseobacteraceae</taxon>
        <taxon>Jannaschia</taxon>
    </lineage>
</organism>
<dbReference type="Proteomes" id="UP000032232">
    <property type="component" value="Unassembled WGS sequence"/>
</dbReference>
<dbReference type="Gene3D" id="1.20.1260.100">
    <property type="entry name" value="TspO/MBR protein"/>
    <property type="match status" value="1"/>
</dbReference>
<evidence type="ECO:0000256" key="6">
    <source>
        <dbReference type="SAM" id="Phobius"/>
    </source>
</evidence>
<feature type="transmembrane region" description="Helical" evidence="6">
    <location>
        <begin position="42"/>
        <end position="60"/>
    </location>
</feature>
<dbReference type="STRING" id="935700.jaqu_31940"/>
<evidence type="ECO:0000256" key="5">
    <source>
        <dbReference type="ARBA" id="ARBA00023136"/>
    </source>
</evidence>
<dbReference type="NCBIfam" id="NF047825">
    <property type="entry name" value="T-richsensTspOAlph"/>
    <property type="match status" value="1"/>
</dbReference>
<dbReference type="GO" id="GO:0033013">
    <property type="term" value="P:tetrapyrrole metabolic process"/>
    <property type="evidence" value="ECO:0007669"/>
    <property type="project" value="UniProtKB-ARBA"/>
</dbReference>
<comment type="similarity">
    <text evidence="2">Belongs to the TspO/BZRP family.</text>
</comment>
<feature type="transmembrane region" description="Helical" evidence="6">
    <location>
        <begin position="122"/>
        <end position="139"/>
    </location>
</feature>
<dbReference type="EMBL" id="JYFE01000060">
    <property type="protein sequence ID" value="KIT14869.1"/>
    <property type="molecule type" value="Genomic_DNA"/>
</dbReference>